<reference evidence="4 5" key="1">
    <citation type="journal article" date="2018" name="IMA Fungus">
        <title>IMA Genome-F 9: Draft genome sequence of Annulohypoxylon stygium, Aspergillus mulundensis, Berkeleyomyces basicola (syn. Thielaviopsis basicola), Ceratocystis smalleyi, two Cercospora beticola strains, Coleophoma cylindrospora, Fusarium fracticaudum, Phialophora cf. hyalina, and Morchella septimelata.</title>
        <authorList>
            <person name="Wingfield B.D."/>
            <person name="Bills G.F."/>
            <person name="Dong Y."/>
            <person name="Huang W."/>
            <person name="Nel W.J."/>
            <person name="Swalarsk-Parry B.S."/>
            <person name="Vaghefi N."/>
            <person name="Wilken P.M."/>
            <person name="An Z."/>
            <person name="de Beer Z.W."/>
            <person name="De Vos L."/>
            <person name="Chen L."/>
            <person name="Duong T.A."/>
            <person name="Gao Y."/>
            <person name="Hammerbacher A."/>
            <person name="Kikkert J.R."/>
            <person name="Li Y."/>
            <person name="Li H."/>
            <person name="Li K."/>
            <person name="Li Q."/>
            <person name="Liu X."/>
            <person name="Ma X."/>
            <person name="Naidoo K."/>
            <person name="Pethybridge S.J."/>
            <person name="Sun J."/>
            <person name="Steenkamp E.T."/>
            <person name="van der Nest M.A."/>
            <person name="van Wyk S."/>
            <person name="Wingfield M.J."/>
            <person name="Xiong C."/>
            <person name="Yue Q."/>
            <person name="Zhang X."/>
        </authorList>
    </citation>
    <scope>NUCLEOTIDE SEQUENCE [LARGE SCALE GENOMIC DNA]</scope>
    <source>
        <strain evidence="4 5">BP 5553</strain>
    </source>
</reference>
<evidence type="ECO:0000313" key="5">
    <source>
        <dbReference type="Proteomes" id="UP000254866"/>
    </source>
</evidence>
<dbReference type="GeneID" id="43596521"/>
<feature type="domain" description="DUF6594" evidence="3">
    <location>
        <begin position="440"/>
        <end position="685"/>
    </location>
</feature>
<keyword evidence="5" id="KW-1185">Reference proteome</keyword>
<dbReference type="PANTHER" id="PTHR34502">
    <property type="entry name" value="DUF6594 DOMAIN-CONTAINING PROTEIN-RELATED"/>
    <property type="match status" value="1"/>
</dbReference>
<dbReference type="RefSeq" id="XP_031871988.1">
    <property type="nucleotide sequence ID" value="XM_032012295.1"/>
</dbReference>
<dbReference type="Proteomes" id="UP000254866">
    <property type="component" value="Unassembled WGS sequence"/>
</dbReference>
<dbReference type="Pfam" id="PF20237">
    <property type="entry name" value="DUF6594"/>
    <property type="match status" value="1"/>
</dbReference>
<evidence type="ECO:0000256" key="1">
    <source>
        <dbReference type="SAM" id="MobiDB-lite"/>
    </source>
</evidence>
<evidence type="ECO:0000256" key="2">
    <source>
        <dbReference type="SAM" id="Phobius"/>
    </source>
</evidence>
<evidence type="ECO:0000259" key="3">
    <source>
        <dbReference type="Pfam" id="PF20237"/>
    </source>
</evidence>
<feature type="compositionally biased region" description="Polar residues" evidence="1">
    <location>
        <begin position="353"/>
        <end position="362"/>
    </location>
</feature>
<accession>A0A370TUX1</accession>
<keyword evidence="2" id="KW-0812">Transmembrane</keyword>
<dbReference type="OrthoDB" id="3549570at2759"/>
<dbReference type="AlphaFoldDB" id="A0A370TUX1"/>
<dbReference type="PANTHER" id="PTHR34502:SF5">
    <property type="entry name" value="DUF6594 DOMAIN-CONTAINING PROTEIN"/>
    <property type="match status" value="1"/>
</dbReference>
<protein>
    <recommendedName>
        <fullName evidence="3">DUF6594 domain-containing protein</fullName>
    </recommendedName>
</protein>
<dbReference type="EMBL" id="NPIC01000002">
    <property type="protein sequence ID" value="RDL39332.1"/>
    <property type="molecule type" value="Genomic_DNA"/>
</dbReference>
<keyword evidence="2" id="KW-0472">Membrane</keyword>
<evidence type="ECO:0000313" key="4">
    <source>
        <dbReference type="EMBL" id="RDL39332.1"/>
    </source>
</evidence>
<comment type="caution">
    <text evidence="4">The sequence shown here is derived from an EMBL/GenBank/DDBJ whole genome shotgun (WGS) entry which is preliminary data.</text>
</comment>
<feature type="transmembrane region" description="Helical" evidence="2">
    <location>
        <begin position="618"/>
        <end position="640"/>
    </location>
</feature>
<organism evidence="4 5">
    <name type="scientific">Venustampulla echinocandica</name>
    <dbReference type="NCBI Taxonomy" id="2656787"/>
    <lineage>
        <taxon>Eukaryota</taxon>
        <taxon>Fungi</taxon>
        <taxon>Dikarya</taxon>
        <taxon>Ascomycota</taxon>
        <taxon>Pezizomycotina</taxon>
        <taxon>Leotiomycetes</taxon>
        <taxon>Helotiales</taxon>
        <taxon>Pleuroascaceae</taxon>
        <taxon>Venustampulla</taxon>
    </lineage>
</organism>
<keyword evidence="2" id="KW-1133">Transmembrane helix</keyword>
<name>A0A370TUX1_9HELO</name>
<sequence length="698" mass="79119">MADELSLDLKDKLDLMSLHFWAECCALICTACKPDDMTYTRSMLARNTVVEHLQSFHNFTSDLQMKALEKCLDMLPYLALHEGGFIEPRPDMPPRPFLPPPRRGWSCAMCNFCTDDFRENKWHFGNRHASTFKWNEFTSQQVTVQHVDGIYFPVLVEDPIPTLRKVQPSLVSGLPRMLHYWSDCHAIVCVGCDDAPILSRNDILSHIQCNHSADEQCQDLNLLEDKLQKFTQLAKDPSEIRLPRPYLGDNPFLPAAFKGWTCSHPSCGFASDTLHVVETHKSIDHPEFVESSSQGKQVMLQYVTLSGQRIWFPVDHLEPENEFPTVFRLPEHPIDEDNSEIQIPIRAADERPSSATLSSASGGWSRPVARNAPITRGSPFKDTYTDDDRKEIMASLWDHPSPSDLEALDRKHLLRKIRELTLRDNTRAIKEVRMFHNVYLQAILQTQHEIIQFEERMSREKFGKQERLSKLLIEYADLIKSYRGLASLKQIHKDDRSFAKFFATELHEPRYWYAPDASELIDIGEESPRMAHDIVRKILQQKLPAIFLDAAGKSLREIDEFEPMMEDRGGKFRVSSTITTLISLAGRPDLTIQIGAISTIAERYRRHGRYISPSVDNFARVIFAVTGGLFLLAPMVALSYITSKTYLIITTVLFVLVFAACLGLLSKGSNHELIGATAAYAAVLVVFVGNSIGPGSNG</sequence>
<feature type="transmembrane region" description="Helical" evidence="2">
    <location>
        <begin position="646"/>
        <end position="666"/>
    </location>
</feature>
<dbReference type="InterPro" id="IPR046529">
    <property type="entry name" value="DUF6594"/>
</dbReference>
<feature type="region of interest" description="Disordered" evidence="1">
    <location>
        <begin position="349"/>
        <end position="383"/>
    </location>
</feature>
<proteinExistence type="predicted"/>
<gene>
    <name evidence="4" type="ORF">BP5553_03672</name>
</gene>
<feature type="transmembrane region" description="Helical" evidence="2">
    <location>
        <begin position="673"/>
        <end position="692"/>
    </location>
</feature>